<dbReference type="PRINTS" id="PR00081">
    <property type="entry name" value="GDHRDH"/>
</dbReference>
<dbReference type="RefSeq" id="WP_405336535.1">
    <property type="nucleotide sequence ID" value="NZ_JBANFI010000001.1"/>
</dbReference>
<accession>A0ABW8PVA6</accession>
<evidence type="ECO:0000313" key="3">
    <source>
        <dbReference type="EMBL" id="MFK7159746.1"/>
    </source>
</evidence>
<dbReference type="Gene3D" id="3.40.50.720">
    <property type="entry name" value="NAD(P)-binding Rossmann-like Domain"/>
    <property type="match status" value="1"/>
</dbReference>
<dbReference type="SUPFAM" id="SSF51735">
    <property type="entry name" value="NAD(P)-binding Rossmann-fold domains"/>
    <property type="match status" value="1"/>
</dbReference>
<dbReference type="EMBL" id="JBANFI010000001">
    <property type="protein sequence ID" value="MFK7159746.1"/>
    <property type="molecule type" value="Genomic_DNA"/>
</dbReference>
<dbReference type="NCBIfam" id="NF005066">
    <property type="entry name" value="PRK06483.1"/>
    <property type="match status" value="1"/>
</dbReference>
<sequence>MPCAANMQDKTQHTYVITGAGQRAGLALAEHWLAAGHQVIFSYRQPKPGVMALEQQGALGIQADFSTNEGILAFAQAVQQQSDLVHLLVHNASEWSADPKKEDQEAWQQVAARHQCLFQVHQQAPYLLNLALEPQLRAAAQQSGQATQIIHLTDDAVRRGSAKHGAYLATKAALENLTYSFAARFAPQIRVNAIAPALLAFNDGDSEAYRAEALQKSPLGIEPGFTSLVQAVDYLIHQPYTTGSILPLNGGRHLK</sequence>
<dbReference type="InterPro" id="IPR002347">
    <property type="entry name" value="SDR_fam"/>
</dbReference>
<evidence type="ECO:0000313" key="4">
    <source>
        <dbReference type="Proteomes" id="UP001621714"/>
    </source>
</evidence>
<keyword evidence="2 3" id="KW-0560">Oxidoreductase</keyword>
<keyword evidence="1" id="KW-0521">NADP</keyword>
<dbReference type="EC" id="1.5.1.50" evidence="3"/>
<reference evidence="3 4" key="1">
    <citation type="submission" date="2024-02" db="EMBL/GenBank/DDBJ databases">
        <title>Marinospirillum sp. MEB 164 isolated from Lonar lake sediment.</title>
        <authorList>
            <person name="Joshi A."/>
            <person name="Thite S."/>
        </authorList>
    </citation>
    <scope>NUCLEOTIDE SEQUENCE [LARGE SCALE GENOMIC DNA]</scope>
    <source>
        <strain evidence="3 4">MEB164</strain>
    </source>
</reference>
<keyword evidence="4" id="KW-1185">Reference proteome</keyword>
<protein>
    <submittedName>
        <fullName evidence="3">Dihydromonapterin reductase</fullName>
        <ecNumber evidence="3">1.5.1.50</ecNumber>
    </submittedName>
</protein>
<dbReference type="Proteomes" id="UP001621714">
    <property type="component" value="Unassembled WGS sequence"/>
</dbReference>
<comment type="caution">
    <text evidence="3">The sequence shown here is derived from an EMBL/GenBank/DDBJ whole genome shotgun (WGS) entry which is preliminary data.</text>
</comment>
<gene>
    <name evidence="3" type="primary">folM</name>
    <name evidence="3" type="ORF">V6U78_01665</name>
</gene>
<evidence type="ECO:0000256" key="2">
    <source>
        <dbReference type="ARBA" id="ARBA00023002"/>
    </source>
</evidence>
<dbReference type="PANTHER" id="PTHR43639:SF6">
    <property type="entry name" value="DIHYDROMONAPTERIN REDUCTASE"/>
    <property type="match status" value="1"/>
</dbReference>
<organism evidence="3 4">
    <name type="scientific">Marinospirillum alkalitolerans</name>
    <dbReference type="NCBI Taxonomy" id="3123374"/>
    <lineage>
        <taxon>Bacteria</taxon>
        <taxon>Pseudomonadati</taxon>
        <taxon>Pseudomonadota</taxon>
        <taxon>Gammaproteobacteria</taxon>
        <taxon>Oceanospirillales</taxon>
        <taxon>Oceanospirillaceae</taxon>
        <taxon>Marinospirillum</taxon>
    </lineage>
</organism>
<dbReference type="GO" id="GO:0016491">
    <property type="term" value="F:oxidoreductase activity"/>
    <property type="evidence" value="ECO:0007669"/>
    <property type="project" value="UniProtKB-KW"/>
</dbReference>
<dbReference type="InterPro" id="IPR036291">
    <property type="entry name" value="NAD(P)-bd_dom_sf"/>
</dbReference>
<dbReference type="PANTHER" id="PTHR43639">
    <property type="entry name" value="OXIDOREDUCTASE, SHORT-CHAIN DEHYDROGENASE/REDUCTASE FAMILY (AFU_ORTHOLOGUE AFUA_5G02870)"/>
    <property type="match status" value="1"/>
</dbReference>
<evidence type="ECO:0000256" key="1">
    <source>
        <dbReference type="ARBA" id="ARBA00022857"/>
    </source>
</evidence>
<proteinExistence type="predicted"/>
<dbReference type="Pfam" id="PF00106">
    <property type="entry name" value="adh_short"/>
    <property type="match status" value="1"/>
</dbReference>
<name>A0ABW8PVA6_9GAMM</name>